<gene>
    <name evidence="2" type="ORF">PhaeoP97_02839</name>
</gene>
<evidence type="ECO:0000313" key="3">
    <source>
        <dbReference type="Proteomes" id="UP000183859"/>
    </source>
</evidence>
<dbReference type="STRING" id="1844006.PhaeoP97_02839"/>
<dbReference type="AlphaFoldDB" id="A0A1L3I812"/>
<proteinExistence type="predicted"/>
<keyword evidence="3" id="KW-1185">Reference proteome</keyword>
<organism evidence="2 3">
    <name type="scientific">Phaeobacter porticola</name>
    <dbReference type="NCBI Taxonomy" id="1844006"/>
    <lineage>
        <taxon>Bacteria</taxon>
        <taxon>Pseudomonadati</taxon>
        <taxon>Pseudomonadota</taxon>
        <taxon>Alphaproteobacteria</taxon>
        <taxon>Rhodobacterales</taxon>
        <taxon>Roseobacteraceae</taxon>
        <taxon>Phaeobacter</taxon>
    </lineage>
</organism>
<evidence type="ECO:0000313" key="2">
    <source>
        <dbReference type="EMBL" id="APG48216.1"/>
    </source>
</evidence>
<evidence type="ECO:0000256" key="1">
    <source>
        <dbReference type="SAM" id="MobiDB-lite"/>
    </source>
</evidence>
<name>A0A1L3I812_9RHOB</name>
<reference evidence="3" key="1">
    <citation type="submission" date="2016-07" db="EMBL/GenBank/DDBJ databases">
        <title>Phaeobacter portensis sp. nov., a tropodithietic acid producing bacterium isolated from a German harbor.</title>
        <authorList>
            <person name="Freese H.M."/>
            <person name="Bunk B."/>
            <person name="Breider S."/>
            <person name="Brinkhoff T."/>
        </authorList>
    </citation>
    <scope>NUCLEOTIDE SEQUENCE [LARGE SCALE GENOMIC DNA]</scope>
    <source>
        <strain evidence="3">P97</strain>
    </source>
</reference>
<sequence>MENYFFKRVGPARFIASLKNALLRCDEGPEWGPSRCVFYYTFQKVKMNQPTDRPKGHQSGIPTNPSQARKI</sequence>
<protein>
    <submittedName>
        <fullName evidence="2">Uncharacterized protein</fullName>
    </submittedName>
</protein>
<dbReference type="Proteomes" id="UP000183859">
    <property type="component" value="Chromosome"/>
</dbReference>
<feature type="region of interest" description="Disordered" evidence="1">
    <location>
        <begin position="48"/>
        <end position="71"/>
    </location>
</feature>
<accession>A0A1L3I812</accession>
<feature type="compositionally biased region" description="Polar residues" evidence="1">
    <location>
        <begin position="60"/>
        <end position="71"/>
    </location>
</feature>
<dbReference type="KEGG" id="php:PhaeoP97_02839"/>
<dbReference type="EMBL" id="CP016364">
    <property type="protein sequence ID" value="APG48216.1"/>
    <property type="molecule type" value="Genomic_DNA"/>
</dbReference>